<dbReference type="Proteomes" id="UP000784294">
    <property type="component" value="Unassembled WGS sequence"/>
</dbReference>
<accession>A0A3S5A662</accession>
<keyword evidence="3" id="KW-1185">Reference proteome</keyword>
<organism evidence="2 3">
    <name type="scientific">Protopolystoma xenopodis</name>
    <dbReference type="NCBI Taxonomy" id="117903"/>
    <lineage>
        <taxon>Eukaryota</taxon>
        <taxon>Metazoa</taxon>
        <taxon>Spiralia</taxon>
        <taxon>Lophotrochozoa</taxon>
        <taxon>Platyhelminthes</taxon>
        <taxon>Monogenea</taxon>
        <taxon>Polyopisthocotylea</taxon>
        <taxon>Polystomatidea</taxon>
        <taxon>Polystomatidae</taxon>
        <taxon>Protopolystoma</taxon>
    </lineage>
</organism>
<comment type="caution">
    <text evidence="2">The sequence shown here is derived from an EMBL/GenBank/DDBJ whole genome shotgun (WGS) entry which is preliminary data.</text>
</comment>
<dbReference type="AlphaFoldDB" id="A0A3S5A662"/>
<evidence type="ECO:0000313" key="2">
    <source>
        <dbReference type="EMBL" id="VEL13034.1"/>
    </source>
</evidence>
<name>A0A3S5A662_9PLAT</name>
<sequence length="81" mass="9170">MANPIDDADYDADGTFENVPSPLSDAGDPDNYYGRRLRTRCVLHSPPDNETKLRQRGQPIYIEQPILEEAILDHKLCVLDT</sequence>
<feature type="region of interest" description="Disordered" evidence="1">
    <location>
        <begin position="1"/>
        <end position="31"/>
    </location>
</feature>
<gene>
    <name evidence="2" type="ORF">PXEA_LOCUS6474</name>
</gene>
<feature type="compositionally biased region" description="Acidic residues" evidence="1">
    <location>
        <begin position="1"/>
        <end position="14"/>
    </location>
</feature>
<reference evidence="2" key="1">
    <citation type="submission" date="2018-11" db="EMBL/GenBank/DDBJ databases">
        <authorList>
            <consortium name="Pathogen Informatics"/>
        </authorList>
    </citation>
    <scope>NUCLEOTIDE SEQUENCE</scope>
</reference>
<evidence type="ECO:0000313" key="3">
    <source>
        <dbReference type="Proteomes" id="UP000784294"/>
    </source>
</evidence>
<proteinExistence type="predicted"/>
<dbReference type="EMBL" id="CAAALY010016593">
    <property type="protein sequence ID" value="VEL13034.1"/>
    <property type="molecule type" value="Genomic_DNA"/>
</dbReference>
<evidence type="ECO:0000256" key="1">
    <source>
        <dbReference type="SAM" id="MobiDB-lite"/>
    </source>
</evidence>
<protein>
    <submittedName>
        <fullName evidence="2">Uncharacterized protein</fullName>
    </submittedName>
</protein>